<keyword evidence="5 8" id="KW-0812">Transmembrane</keyword>
<feature type="transmembrane region" description="Helical" evidence="8">
    <location>
        <begin position="210"/>
        <end position="229"/>
    </location>
</feature>
<dbReference type="OrthoDB" id="6534575at2"/>
<feature type="domain" description="ABC transmembrane type-1" evidence="9">
    <location>
        <begin position="29"/>
        <end position="229"/>
    </location>
</feature>
<organism evidence="10 11">
    <name type="scientific">Azonexus fungiphilus</name>
    <dbReference type="NCBI Taxonomy" id="146940"/>
    <lineage>
        <taxon>Bacteria</taxon>
        <taxon>Pseudomonadati</taxon>
        <taxon>Pseudomonadota</taxon>
        <taxon>Betaproteobacteria</taxon>
        <taxon>Rhodocyclales</taxon>
        <taxon>Azonexaceae</taxon>
        <taxon>Azonexus</taxon>
    </lineage>
</organism>
<dbReference type="CDD" id="cd06261">
    <property type="entry name" value="TM_PBP2"/>
    <property type="match status" value="1"/>
</dbReference>
<dbReference type="Pfam" id="PF00528">
    <property type="entry name" value="BPD_transp_1"/>
    <property type="match status" value="1"/>
</dbReference>
<dbReference type="InterPro" id="IPR010065">
    <property type="entry name" value="AA_ABC_transptr_permease_3TM"/>
</dbReference>
<evidence type="ECO:0000259" key="9">
    <source>
        <dbReference type="PROSITE" id="PS50928"/>
    </source>
</evidence>
<dbReference type="GO" id="GO:0043190">
    <property type="term" value="C:ATP-binding cassette (ABC) transporter complex"/>
    <property type="evidence" value="ECO:0007669"/>
    <property type="project" value="InterPro"/>
</dbReference>
<evidence type="ECO:0000256" key="8">
    <source>
        <dbReference type="RuleBase" id="RU363032"/>
    </source>
</evidence>
<dbReference type="PANTHER" id="PTHR30614">
    <property type="entry name" value="MEMBRANE COMPONENT OF AMINO ACID ABC TRANSPORTER"/>
    <property type="match status" value="1"/>
</dbReference>
<dbReference type="PROSITE" id="PS50928">
    <property type="entry name" value="ABC_TM1"/>
    <property type="match status" value="1"/>
</dbReference>
<dbReference type="PANTHER" id="PTHR30614:SF42">
    <property type="entry name" value="GLUTAMATE_ASPARTATE IMPORT PERMEASE PROTEIN GLTJ"/>
    <property type="match status" value="1"/>
</dbReference>
<evidence type="ECO:0000256" key="2">
    <source>
        <dbReference type="ARBA" id="ARBA00010072"/>
    </source>
</evidence>
<evidence type="ECO:0000256" key="6">
    <source>
        <dbReference type="ARBA" id="ARBA00022989"/>
    </source>
</evidence>
<keyword evidence="11" id="KW-1185">Reference proteome</keyword>
<keyword evidence="6 8" id="KW-1133">Transmembrane helix</keyword>
<dbReference type="SUPFAM" id="SSF161098">
    <property type="entry name" value="MetI-like"/>
    <property type="match status" value="1"/>
</dbReference>
<dbReference type="AlphaFoldDB" id="A0A495VNW8"/>
<keyword evidence="7 8" id="KW-0472">Membrane</keyword>
<keyword evidence="3 8" id="KW-0813">Transport</keyword>
<feature type="transmembrane region" description="Helical" evidence="8">
    <location>
        <begin position="65"/>
        <end position="87"/>
    </location>
</feature>
<dbReference type="RefSeq" id="WP_121458633.1">
    <property type="nucleotide sequence ID" value="NZ_JAANMQ010000003.1"/>
</dbReference>
<dbReference type="GO" id="GO:0006865">
    <property type="term" value="P:amino acid transport"/>
    <property type="evidence" value="ECO:0007669"/>
    <property type="project" value="TreeGrafter"/>
</dbReference>
<dbReference type="GO" id="GO:0022857">
    <property type="term" value="F:transmembrane transporter activity"/>
    <property type="evidence" value="ECO:0007669"/>
    <property type="project" value="InterPro"/>
</dbReference>
<comment type="subcellular location">
    <subcellularLocation>
        <location evidence="1">Cell inner membrane</location>
        <topology evidence="1">Multi-pass membrane protein</topology>
    </subcellularLocation>
    <subcellularLocation>
        <location evidence="8">Cell membrane</location>
        <topology evidence="8">Multi-pass membrane protein</topology>
    </subcellularLocation>
</comment>
<comment type="caution">
    <text evidence="10">The sequence shown here is derived from an EMBL/GenBank/DDBJ whole genome shotgun (WGS) entry which is preliminary data.</text>
</comment>
<accession>A0A495VNW8</accession>
<evidence type="ECO:0000256" key="3">
    <source>
        <dbReference type="ARBA" id="ARBA00022448"/>
    </source>
</evidence>
<proteinExistence type="inferred from homology"/>
<feature type="transmembrane region" description="Helical" evidence="8">
    <location>
        <begin position="107"/>
        <end position="126"/>
    </location>
</feature>
<evidence type="ECO:0000256" key="4">
    <source>
        <dbReference type="ARBA" id="ARBA00022475"/>
    </source>
</evidence>
<keyword evidence="4" id="KW-1003">Cell membrane</keyword>
<comment type="similarity">
    <text evidence="2">Belongs to the binding-protein-dependent transport system permease family. HisMQ subfamily.</text>
</comment>
<name>A0A495VNW8_9RHOO</name>
<dbReference type="InterPro" id="IPR035906">
    <property type="entry name" value="MetI-like_sf"/>
</dbReference>
<dbReference type="Proteomes" id="UP000270626">
    <property type="component" value="Unassembled WGS sequence"/>
</dbReference>
<gene>
    <name evidence="10" type="ORF">DFR40_2313</name>
</gene>
<dbReference type="Gene3D" id="1.10.3720.10">
    <property type="entry name" value="MetI-like"/>
    <property type="match status" value="1"/>
</dbReference>
<protein>
    <submittedName>
        <fullName evidence="10">L-glutamate ABC transporter membrane protein /L-aspartate ABC transporter membrane protein</fullName>
    </submittedName>
</protein>
<reference evidence="10 11" key="1">
    <citation type="submission" date="2018-10" db="EMBL/GenBank/DDBJ databases">
        <title>Genomic Encyclopedia of Type Strains, Phase IV (KMG-IV): sequencing the most valuable type-strain genomes for metagenomic binning, comparative biology and taxonomic classification.</title>
        <authorList>
            <person name="Goeker M."/>
        </authorList>
    </citation>
    <scope>NUCLEOTIDE SEQUENCE [LARGE SCALE GENOMIC DNA]</scope>
    <source>
        <strain evidence="10 11">DSM 23841</strain>
    </source>
</reference>
<feature type="transmembrane region" description="Helical" evidence="8">
    <location>
        <begin position="20"/>
        <end position="53"/>
    </location>
</feature>
<evidence type="ECO:0000256" key="5">
    <source>
        <dbReference type="ARBA" id="ARBA00022692"/>
    </source>
</evidence>
<evidence type="ECO:0000256" key="1">
    <source>
        <dbReference type="ARBA" id="ARBA00004429"/>
    </source>
</evidence>
<dbReference type="InterPro" id="IPR000515">
    <property type="entry name" value="MetI-like"/>
</dbReference>
<evidence type="ECO:0000313" key="11">
    <source>
        <dbReference type="Proteomes" id="UP000270626"/>
    </source>
</evidence>
<dbReference type="NCBIfam" id="TIGR01726">
    <property type="entry name" value="HEQRo_perm_3TM"/>
    <property type="match status" value="1"/>
</dbReference>
<dbReference type="EMBL" id="RBXP01000016">
    <property type="protein sequence ID" value="RKT51101.1"/>
    <property type="molecule type" value="Genomic_DNA"/>
</dbReference>
<evidence type="ECO:0000256" key="7">
    <source>
        <dbReference type="ARBA" id="ARBA00023136"/>
    </source>
</evidence>
<evidence type="ECO:0000313" key="10">
    <source>
        <dbReference type="EMBL" id="RKT51101.1"/>
    </source>
</evidence>
<dbReference type="InterPro" id="IPR043429">
    <property type="entry name" value="ArtM/GltK/GlnP/TcyL/YhdX-like"/>
</dbReference>
<sequence>MNYQWNWGVFLQPTAAGDDIYLGWMLSGLQMTVMLSLSAWLIALLLGAVIGVLRTVPNRFLSGLAATYVELFRNVPLLVQLFIWYFVLPELVPASLGDAYKQSHPVFQQFLAAMVCLGLFTSARVAEQVRSGINALPRGQKNAGLALGFSLPQVYRHVLLPMAFRLIVPPLTSEFLNIFKNSAVCSTIGLLELAAQGRQLVDYTAQPYESFIAVTVAYVAINIIVMTLMKKLEDKVRVPGYMGGK</sequence>